<keyword evidence="4" id="KW-1185">Reference proteome</keyword>
<dbReference type="Proteomes" id="UP000306102">
    <property type="component" value="Unassembled WGS sequence"/>
</dbReference>
<dbReference type="EMBL" id="SDRB02004624">
    <property type="protein sequence ID" value="THG15582.1"/>
    <property type="molecule type" value="Genomic_DNA"/>
</dbReference>
<organism evidence="3 4">
    <name type="scientific">Camellia sinensis var. sinensis</name>
    <name type="common">China tea</name>
    <dbReference type="NCBI Taxonomy" id="542762"/>
    <lineage>
        <taxon>Eukaryota</taxon>
        <taxon>Viridiplantae</taxon>
        <taxon>Streptophyta</taxon>
        <taxon>Embryophyta</taxon>
        <taxon>Tracheophyta</taxon>
        <taxon>Spermatophyta</taxon>
        <taxon>Magnoliopsida</taxon>
        <taxon>eudicotyledons</taxon>
        <taxon>Gunneridae</taxon>
        <taxon>Pentapetalae</taxon>
        <taxon>asterids</taxon>
        <taxon>Ericales</taxon>
        <taxon>Theaceae</taxon>
        <taxon>Camellia</taxon>
    </lineage>
</organism>
<dbReference type="PROSITE" id="PS50222">
    <property type="entry name" value="EF_HAND_2"/>
    <property type="match status" value="1"/>
</dbReference>
<dbReference type="InterPro" id="IPR002048">
    <property type="entry name" value="EF_hand_dom"/>
</dbReference>
<evidence type="ECO:0000259" key="1">
    <source>
        <dbReference type="PROSITE" id="PS50222"/>
    </source>
</evidence>
<evidence type="ECO:0000313" key="4">
    <source>
        <dbReference type="Proteomes" id="UP000306102"/>
    </source>
</evidence>
<sequence>MGNAQSPSTDPRFSSATRAFSQNELEDLKTLFASLAAQSQTNNHFISPAVFKAYFGIQGSLGDRMFDLVTQNRHDKKLTFQDLVIAKGTYEKGTKDEIEEFIYQLLDVTGDGILGRSDVESVLTVMLDDIFSQRNSEAGSNSHQVVISIFLNAASFSESGEGSAESSMSFEDFRKWCALLPSVRKYLGSLLSPSDPGKPGSQVPRLLHLENVESNLLLLKKEYAWLIGGALSQLELDEWKLVYHSAFNGLSFNTFLGNISNDDSPTVLIIKDKEGYIYGGYASQPWDRHADFYGDMKSFLFQLYPTASIFRPTGANSNLQWCAVNFSSANIPNGIGFGGRVNHFGLFVSANFDQGHTFACTTFGSPCLSKTNQICPEVIECWRVVPKGAQQERQDAAKGTVLERFKEDRHMLNMVGLANSSE</sequence>
<dbReference type="Pfam" id="PF07534">
    <property type="entry name" value="TLD"/>
    <property type="match status" value="1"/>
</dbReference>
<dbReference type="PROSITE" id="PS51886">
    <property type="entry name" value="TLDC"/>
    <property type="match status" value="1"/>
</dbReference>
<name>A0A4S4EHK9_CAMSN</name>
<feature type="domain" description="EF-hand" evidence="1">
    <location>
        <begin position="94"/>
        <end position="129"/>
    </location>
</feature>
<feature type="domain" description="TLDc" evidence="2">
    <location>
        <begin position="217"/>
        <end position="385"/>
    </location>
</feature>
<dbReference type="STRING" id="542762.A0A4S4EHK9"/>
<dbReference type="PANTHER" id="PTHR23354">
    <property type="entry name" value="NUCLEOLAR PROTEIN 7/ESTROGEN RECEPTOR COACTIVATOR-RELATED"/>
    <property type="match status" value="1"/>
</dbReference>
<dbReference type="InterPro" id="IPR011992">
    <property type="entry name" value="EF-hand-dom_pair"/>
</dbReference>
<dbReference type="InterPro" id="IPR006571">
    <property type="entry name" value="TLDc_dom"/>
</dbReference>
<dbReference type="SUPFAM" id="SSF47473">
    <property type="entry name" value="EF-hand"/>
    <property type="match status" value="1"/>
</dbReference>
<dbReference type="GO" id="GO:0005509">
    <property type="term" value="F:calcium ion binding"/>
    <property type="evidence" value="ECO:0007669"/>
    <property type="project" value="InterPro"/>
</dbReference>
<evidence type="ECO:0000313" key="3">
    <source>
        <dbReference type="EMBL" id="THG15582.1"/>
    </source>
</evidence>
<dbReference type="AlphaFoldDB" id="A0A4S4EHK9"/>
<proteinExistence type="predicted"/>
<evidence type="ECO:0008006" key="5">
    <source>
        <dbReference type="Google" id="ProtNLM"/>
    </source>
</evidence>
<protein>
    <recommendedName>
        <fullName evidence="5">TLDc domain-containing protein</fullName>
    </recommendedName>
</protein>
<evidence type="ECO:0000259" key="2">
    <source>
        <dbReference type="PROSITE" id="PS51886"/>
    </source>
</evidence>
<comment type="caution">
    <text evidence="3">The sequence shown here is derived from an EMBL/GenBank/DDBJ whole genome shotgun (WGS) entry which is preliminary data.</text>
</comment>
<reference evidence="3 4" key="1">
    <citation type="journal article" date="2018" name="Proc. Natl. Acad. Sci. U.S.A.">
        <title>Draft genome sequence of Camellia sinensis var. sinensis provides insights into the evolution of the tea genome and tea quality.</title>
        <authorList>
            <person name="Wei C."/>
            <person name="Yang H."/>
            <person name="Wang S."/>
            <person name="Zhao J."/>
            <person name="Liu C."/>
            <person name="Gao L."/>
            <person name="Xia E."/>
            <person name="Lu Y."/>
            <person name="Tai Y."/>
            <person name="She G."/>
            <person name="Sun J."/>
            <person name="Cao H."/>
            <person name="Tong W."/>
            <person name="Gao Q."/>
            <person name="Li Y."/>
            <person name="Deng W."/>
            <person name="Jiang X."/>
            <person name="Wang W."/>
            <person name="Chen Q."/>
            <person name="Zhang S."/>
            <person name="Li H."/>
            <person name="Wu J."/>
            <person name="Wang P."/>
            <person name="Li P."/>
            <person name="Shi C."/>
            <person name="Zheng F."/>
            <person name="Jian J."/>
            <person name="Huang B."/>
            <person name="Shan D."/>
            <person name="Shi M."/>
            <person name="Fang C."/>
            <person name="Yue Y."/>
            <person name="Li F."/>
            <person name="Li D."/>
            <person name="Wei S."/>
            <person name="Han B."/>
            <person name="Jiang C."/>
            <person name="Yin Y."/>
            <person name="Xia T."/>
            <person name="Zhang Z."/>
            <person name="Bennetzen J.L."/>
            <person name="Zhao S."/>
            <person name="Wan X."/>
        </authorList>
    </citation>
    <scope>NUCLEOTIDE SEQUENCE [LARGE SCALE GENOMIC DNA]</scope>
    <source>
        <strain evidence="4">cv. Shuchazao</strain>
        <tissue evidence="3">Leaf</tissue>
    </source>
</reference>
<dbReference type="Gene3D" id="1.10.238.10">
    <property type="entry name" value="EF-hand"/>
    <property type="match status" value="1"/>
</dbReference>
<accession>A0A4S4EHK9</accession>
<dbReference type="SMART" id="SM00584">
    <property type="entry name" value="TLDc"/>
    <property type="match status" value="1"/>
</dbReference>
<dbReference type="PANTHER" id="PTHR23354:SF95">
    <property type="entry name" value="CALCIUM-BINDING EF-HAND FAMILY PROTEIN-RELATED"/>
    <property type="match status" value="1"/>
</dbReference>
<gene>
    <name evidence="3" type="ORF">TEA_009130</name>
</gene>